<dbReference type="PROSITE" id="PS51257">
    <property type="entry name" value="PROKAR_LIPOPROTEIN"/>
    <property type="match status" value="1"/>
</dbReference>
<name>A0A3B0UK58_9ZZZZ</name>
<dbReference type="EMBL" id="UOER01000493">
    <property type="protein sequence ID" value="VAW25737.1"/>
    <property type="molecule type" value="Genomic_DNA"/>
</dbReference>
<organism evidence="2">
    <name type="scientific">hydrothermal vent metagenome</name>
    <dbReference type="NCBI Taxonomy" id="652676"/>
    <lineage>
        <taxon>unclassified sequences</taxon>
        <taxon>metagenomes</taxon>
        <taxon>ecological metagenomes</taxon>
    </lineage>
</organism>
<evidence type="ECO:0000313" key="2">
    <source>
        <dbReference type="EMBL" id="VAW25737.1"/>
    </source>
</evidence>
<gene>
    <name evidence="2" type="ORF">MNBD_BACTEROID04-176</name>
</gene>
<sequence length="78" mass="8484">MLGINIKKETMKIFLNNVLILFATTIFLVGCSKEDLTVLNPSASTTVSLSVDEVTLNKDNAGQTALTISWDDPNYGFS</sequence>
<dbReference type="InterPro" id="IPR025970">
    <property type="entry name" value="SusE"/>
</dbReference>
<feature type="non-terminal residue" evidence="2">
    <location>
        <position position="78"/>
    </location>
</feature>
<reference evidence="2" key="1">
    <citation type="submission" date="2018-06" db="EMBL/GenBank/DDBJ databases">
        <authorList>
            <person name="Zhirakovskaya E."/>
        </authorList>
    </citation>
    <scope>NUCLEOTIDE SEQUENCE</scope>
</reference>
<proteinExistence type="predicted"/>
<accession>A0A3B0UK58</accession>
<feature type="domain" description="SusE outer membrane protein" evidence="1">
    <location>
        <begin position="34"/>
        <end position="78"/>
    </location>
</feature>
<dbReference type="Pfam" id="PF14292">
    <property type="entry name" value="SusE"/>
    <property type="match status" value="1"/>
</dbReference>
<evidence type="ECO:0000259" key="1">
    <source>
        <dbReference type="Pfam" id="PF14292"/>
    </source>
</evidence>
<dbReference type="AlphaFoldDB" id="A0A3B0UK58"/>
<protein>
    <recommendedName>
        <fullName evidence="1">SusE outer membrane protein domain-containing protein</fullName>
    </recommendedName>
</protein>